<proteinExistence type="predicted"/>
<organism evidence="1 2">
    <name type="scientific">Panagrolaimus sp. PS1159</name>
    <dbReference type="NCBI Taxonomy" id="55785"/>
    <lineage>
        <taxon>Eukaryota</taxon>
        <taxon>Metazoa</taxon>
        <taxon>Ecdysozoa</taxon>
        <taxon>Nematoda</taxon>
        <taxon>Chromadorea</taxon>
        <taxon>Rhabditida</taxon>
        <taxon>Tylenchina</taxon>
        <taxon>Panagrolaimomorpha</taxon>
        <taxon>Panagrolaimoidea</taxon>
        <taxon>Panagrolaimidae</taxon>
        <taxon>Panagrolaimus</taxon>
    </lineage>
</organism>
<evidence type="ECO:0000313" key="1">
    <source>
        <dbReference type="Proteomes" id="UP000887580"/>
    </source>
</evidence>
<dbReference type="Proteomes" id="UP000887580">
    <property type="component" value="Unplaced"/>
</dbReference>
<name>A0AC35FTC0_9BILA</name>
<reference evidence="2" key="1">
    <citation type="submission" date="2022-11" db="UniProtKB">
        <authorList>
            <consortium name="WormBaseParasite"/>
        </authorList>
    </citation>
    <scope>IDENTIFICATION</scope>
</reference>
<dbReference type="WBParaSite" id="PS1159_v2.g20681.t1">
    <property type="protein sequence ID" value="PS1159_v2.g20681.t1"/>
    <property type="gene ID" value="PS1159_v2.g20681"/>
</dbReference>
<sequence>MQRLRIYQPSSIDENGQIKNGDSTGKPIDDEALVAIGLIILVAFLAICLVLMYCCLKFWNVKDSRRRRLSIRSTDIRYVQQIHKLMERQKEVEKMRTSGGKVIKDKEPLIPKPKPSPQPNLKLPARSRSISPASRSRSRSSSNSDPQTIKKLAKLKEELEHYKIDHKIQVRKSPQLKPLNSEGMTLGGRKRTWEDLPNIEIDTDYVDIEALSPTLKRIHLPNLVDVGVQTTNSLEREYPSSRKIFQTSFETTV</sequence>
<protein>
    <submittedName>
        <fullName evidence="2">Uncharacterized protein</fullName>
    </submittedName>
</protein>
<accession>A0AC35FTC0</accession>
<evidence type="ECO:0000313" key="2">
    <source>
        <dbReference type="WBParaSite" id="PS1159_v2.g20681.t1"/>
    </source>
</evidence>